<reference evidence="1" key="1">
    <citation type="journal article" date="2021" name="New Phytol.">
        <title>Evolutionary innovations through gain and loss of genes in the ectomycorrhizal Boletales.</title>
        <authorList>
            <person name="Wu G."/>
            <person name="Miyauchi S."/>
            <person name="Morin E."/>
            <person name="Kuo A."/>
            <person name="Drula E."/>
            <person name="Varga T."/>
            <person name="Kohler A."/>
            <person name="Feng B."/>
            <person name="Cao Y."/>
            <person name="Lipzen A."/>
            <person name="Daum C."/>
            <person name="Hundley H."/>
            <person name="Pangilinan J."/>
            <person name="Johnson J."/>
            <person name="Barry K."/>
            <person name="LaButti K."/>
            <person name="Ng V."/>
            <person name="Ahrendt S."/>
            <person name="Min B."/>
            <person name="Choi I.G."/>
            <person name="Park H."/>
            <person name="Plett J.M."/>
            <person name="Magnuson J."/>
            <person name="Spatafora J.W."/>
            <person name="Nagy L.G."/>
            <person name="Henrissat B."/>
            <person name="Grigoriev I.V."/>
            <person name="Yang Z.L."/>
            <person name="Xu J."/>
            <person name="Martin F.M."/>
        </authorList>
    </citation>
    <scope>NUCLEOTIDE SEQUENCE</scope>
    <source>
        <strain evidence="1">ATCC 28755</strain>
    </source>
</reference>
<organism evidence="1 2">
    <name type="scientific">Hygrophoropsis aurantiaca</name>
    <dbReference type="NCBI Taxonomy" id="72124"/>
    <lineage>
        <taxon>Eukaryota</taxon>
        <taxon>Fungi</taxon>
        <taxon>Dikarya</taxon>
        <taxon>Basidiomycota</taxon>
        <taxon>Agaricomycotina</taxon>
        <taxon>Agaricomycetes</taxon>
        <taxon>Agaricomycetidae</taxon>
        <taxon>Boletales</taxon>
        <taxon>Coniophorineae</taxon>
        <taxon>Hygrophoropsidaceae</taxon>
        <taxon>Hygrophoropsis</taxon>
    </lineage>
</organism>
<comment type="caution">
    <text evidence="1">The sequence shown here is derived from an EMBL/GenBank/DDBJ whole genome shotgun (WGS) entry which is preliminary data.</text>
</comment>
<keyword evidence="2" id="KW-1185">Reference proteome</keyword>
<dbReference type="EMBL" id="MU267665">
    <property type="protein sequence ID" value="KAH7911854.1"/>
    <property type="molecule type" value="Genomic_DNA"/>
</dbReference>
<proteinExistence type="predicted"/>
<evidence type="ECO:0000313" key="1">
    <source>
        <dbReference type="EMBL" id="KAH7911854.1"/>
    </source>
</evidence>
<dbReference type="Proteomes" id="UP000790377">
    <property type="component" value="Unassembled WGS sequence"/>
</dbReference>
<accession>A0ACB8AG31</accession>
<protein>
    <submittedName>
        <fullName evidence="1">Uncharacterized protein</fullName>
    </submittedName>
</protein>
<gene>
    <name evidence="1" type="ORF">BJ138DRAFT_1149634</name>
</gene>
<name>A0ACB8AG31_9AGAM</name>
<evidence type="ECO:0000313" key="2">
    <source>
        <dbReference type="Proteomes" id="UP000790377"/>
    </source>
</evidence>
<sequence length="227" mass="25270">MSPTIHKVPLPIPPSMEHRLVIGPRLLAVSSESSSAIQEMFLDIETYQQYKFPESASTTASQLADNSKQLQRGVLISSTNVLFIRPHRDRVNLFIQAYRIPSLQGSVSTAVLSQAAPVTLELSHEGTASAEIRMSWVLLRDSELDPITGTIRISTIGFYRTFVSAVSLELSPVLQEIIGSITVETPRRNIPLRDPPTNMFHMTHSLNGSTRILTHFHHRDIVTSCML</sequence>